<evidence type="ECO:0000313" key="2">
    <source>
        <dbReference type="Proteomes" id="UP000001055"/>
    </source>
</evidence>
<dbReference type="EMBL" id="CH445362">
    <property type="protein sequence ID" value="EAT77180.1"/>
    <property type="molecule type" value="Genomic_DNA"/>
</dbReference>
<gene>
    <name evidence="1" type="ORF">SNOG_15515</name>
</gene>
<name>Q0TYH3_PHANO</name>
<organism evidence="1 2">
    <name type="scientific">Phaeosphaeria nodorum (strain SN15 / ATCC MYA-4574 / FGSC 10173)</name>
    <name type="common">Glume blotch fungus</name>
    <name type="synonym">Parastagonospora nodorum</name>
    <dbReference type="NCBI Taxonomy" id="321614"/>
    <lineage>
        <taxon>Eukaryota</taxon>
        <taxon>Fungi</taxon>
        <taxon>Dikarya</taxon>
        <taxon>Ascomycota</taxon>
        <taxon>Pezizomycotina</taxon>
        <taxon>Dothideomycetes</taxon>
        <taxon>Pleosporomycetidae</taxon>
        <taxon>Pleosporales</taxon>
        <taxon>Pleosporineae</taxon>
        <taxon>Phaeosphaeriaceae</taxon>
        <taxon>Parastagonospora</taxon>
    </lineage>
</organism>
<reference evidence="2" key="1">
    <citation type="journal article" date="2007" name="Plant Cell">
        <title>Dothideomycete-plant interactions illuminated by genome sequencing and EST analysis of the wheat pathogen Stagonospora nodorum.</title>
        <authorList>
            <person name="Hane J.K."/>
            <person name="Lowe R.G."/>
            <person name="Solomon P.S."/>
            <person name="Tan K.C."/>
            <person name="Schoch C.L."/>
            <person name="Spatafora J.W."/>
            <person name="Crous P.W."/>
            <person name="Kodira C."/>
            <person name="Birren B.W."/>
            <person name="Galagan J.E."/>
            <person name="Torriani S.F."/>
            <person name="McDonald B.A."/>
            <person name="Oliver R.P."/>
        </authorList>
    </citation>
    <scope>NUCLEOTIDE SEQUENCE [LARGE SCALE GENOMIC DNA]</scope>
    <source>
        <strain evidence="2">SN15 / ATCC MYA-4574 / FGSC 10173</strain>
    </source>
</reference>
<proteinExistence type="predicted"/>
<dbReference type="AlphaFoldDB" id="Q0TYH3"/>
<protein>
    <submittedName>
        <fullName evidence="1">Uncharacterized protein</fullName>
    </submittedName>
</protein>
<accession>Q0TYH3</accession>
<sequence>MSATFDLTRGKCVEEEEKLVLYGIGRCAPRFHFLSGLKRIVELLKAPWPLATGEPQNLSRCRGEVQATQKGRDGSLWGSSELRAPSFPLPTSTLSVHHSEIRGIVLAALHQLHLRYKQGPPSPRSLQFR</sequence>
<dbReference type="KEGG" id="pno:SNOG_15515"/>
<dbReference type="GeneID" id="5982590"/>
<evidence type="ECO:0000313" key="1">
    <source>
        <dbReference type="EMBL" id="EAT77180.1"/>
    </source>
</evidence>
<dbReference type="RefSeq" id="XP_001805661.1">
    <property type="nucleotide sequence ID" value="XM_001805609.1"/>
</dbReference>
<dbReference type="InParanoid" id="Q0TYH3"/>
<dbReference type="Proteomes" id="UP000001055">
    <property type="component" value="Unassembled WGS sequence"/>
</dbReference>